<organism evidence="3 4">
    <name type="scientific">Acinetobacter tandoii</name>
    <dbReference type="NCBI Taxonomy" id="202954"/>
    <lineage>
        <taxon>Bacteria</taxon>
        <taxon>Pseudomonadati</taxon>
        <taxon>Pseudomonadota</taxon>
        <taxon>Gammaproteobacteria</taxon>
        <taxon>Moraxellales</taxon>
        <taxon>Moraxellaceae</taxon>
        <taxon>Acinetobacter</taxon>
    </lineage>
</organism>
<dbReference type="InterPro" id="IPR009589">
    <property type="entry name" value="PH_YyaB-like"/>
</dbReference>
<evidence type="ECO:0000256" key="1">
    <source>
        <dbReference type="SAM" id="Phobius"/>
    </source>
</evidence>
<dbReference type="Proteomes" id="UP000325788">
    <property type="component" value="Unassembled WGS sequence"/>
</dbReference>
<reference evidence="3 4" key="1">
    <citation type="submission" date="2019-09" db="EMBL/GenBank/DDBJ databases">
        <title>Draft genome sequence of Acinetobacter tandoii W4-4-4 isolated from environmental water sample.</title>
        <authorList>
            <person name="Wee S.K."/>
            <person name="Yan B."/>
            <person name="Mustaffa S.B."/>
            <person name="Yap E.P.H."/>
        </authorList>
    </citation>
    <scope>NUCLEOTIDE SEQUENCE [LARGE SCALE GENOMIC DNA]</scope>
    <source>
        <strain evidence="3 4">W4-4-4</strain>
    </source>
</reference>
<protein>
    <submittedName>
        <fullName evidence="3">PH domain-containing protein</fullName>
    </submittedName>
</protein>
<comment type="caution">
    <text evidence="3">The sequence shown here is derived from an EMBL/GenBank/DDBJ whole genome shotgun (WGS) entry which is preliminary data.</text>
</comment>
<gene>
    <name evidence="3" type="ORF">F4W09_08965</name>
</gene>
<evidence type="ECO:0000313" key="3">
    <source>
        <dbReference type="EMBL" id="KAB1855920.1"/>
    </source>
</evidence>
<dbReference type="Pfam" id="PF06713">
    <property type="entry name" value="bPH_4"/>
    <property type="match status" value="1"/>
</dbReference>
<proteinExistence type="predicted"/>
<keyword evidence="1" id="KW-0472">Membrane</keyword>
<feature type="transmembrane region" description="Helical" evidence="1">
    <location>
        <begin position="37"/>
        <end position="58"/>
    </location>
</feature>
<keyword evidence="1" id="KW-0812">Transmembrane</keyword>
<keyword evidence="1" id="KW-1133">Transmembrane helix</keyword>
<dbReference type="GO" id="GO:0030153">
    <property type="term" value="P:bacteriocin immunity"/>
    <property type="evidence" value="ECO:0007669"/>
    <property type="project" value="InterPro"/>
</dbReference>
<accession>A0A5N4WHV8</accession>
<evidence type="ECO:0000259" key="2">
    <source>
        <dbReference type="Pfam" id="PF06713"/>
    </source>
</evidence>
<feature type="transmembrane region" description="Helical" evidence="1">
    <location>
        <begin position="12"/>
        <end position="31"/>
    </location>
</feature>
<name>A0A5N4WHV8_9GAMM</name>
<feature type="domain" description="Uncharacterized protein YyaB-like PH" evidence="2">
    <location>
        <begin position="60"/>
        <end position="134"/>
    </location>
</feature>
<dbReference type="AlphaFoldDB" id="A0A5N4WHV8"/>
<dbReference type="RefSeq" id="WP_016168419.1">
    <property type="nucleotide sequence ID" value="NZ_BBNK01000003.1"/>
</dbReference>
<evidence type="ECO:0000313" key="4">
    <source>
        <dbReference type="Proteomes" id="UP000325788"/>
    </source>
</evidence>
<dbReference type="EMBL" id="VXLD01000004">
    <property type="protein sequence ID" value="KAB1855920.1"/>
    <property type="molecule type" value="Genomic_DNA"/>
</dbReference>
<sequence length="140" mass="16167">MQKFRSKKDWWILGFIIAMTGLLLQLLLTMYAKGNMVQYPVHTFIYVLTIVVLWWPVWSTQYRIEAEQLVITSMFLTWKIPLSAIQKISPSSNSVSSPALSLDRLRIDYQKQGKAKFILISPKDKQAFTLALQQAQQSIS</sequence>